<dbReference type="GO" id="GO:0101031">
    <property type="term" value="C:protein folding chaperone complex"/>
    <property type="evidence" value="ECO:0007669"/>
    <property type="project" value="UniProtKB-ARBA"/>
</dbReference>
<keyword evidence="6" id="KW-1185">Reference proteome</keyword>
<dbReference type="InterPro" id="IPR045250">
    <property type="entry name" value="p23-like"/>
</dbReference>
<comment type="similarity">
    <text evidence="1 2">Belongs to the p23/wos2 family.</text>
</comment>
<evidence type="ECO:0000313" key="6">
    <source>
        <dbReference type="Proteomes" id="UP001141806"/>
    </source>
</evidence>
<dbReference type="GO" id="GO:0006457">
    <property type="term" value="P:protein folding"/>
    <property type="evidence" value="ECO:0007669"/>
    <property type="project" value="TreeGrafter"/>
</dbReference>
<feature type="region of interest" description="Disordered" evidence="3">
    <location>
        <begin position="113"/>
        <end position="173"/>
    </location>
</feature>
<accession>A0A9Q0KUZ5</accession>
<dbReference type="PANTHER" id="PTHR22932">
    <property type="entry name" value="TELOMERASE-BINDING PROTEIN P23 HSP90 CO-CHAPERONE"/>
    <property type="match status" value="1"/>
</dbReference>
<name>A0A9Q0KUZ5_9MAGN</name>
<protein>
    <recommendedName>
        <fullName evidence="2">Co-chaperone protein p23</fullName>
    </recommendedName>
</protein>
<dbReference type="GO" id="GO:0051087">
    <property type="term" value="F:protein-folding chaperone binding"/>
    <property type="evidence" value="ECO:0007669"/>
    <property type="project" value="TreeGrafter"/>
</dbReference>
<dbReference type="CDD" id="cd06465">
    <property type="entry name" value="p23_hB-ind1_like"/>
    <property type="match status" value="1"/>
</dbReference>
<feature type="compositionally biased region" description="Acidic residues" evidence="3">
    <location>
        <begin position="132"/>
        <end position="152"/>
    </location>
</feature>
<keyword evidence="2" id="KW-0539">Nucleus</keyword>
<dbReference type="FunFam" id="2.60.40.790:FF:000013">
    <property type="entry name" value="Very-long-chain (3R)-3-hydroxyacyl-CoA dehydratase"/>
    <property type="match status" value="1"/>
</dbReference>
<evidence type="ECO:0000256" key="3">
    <source>
        <dbReference type="SAM" id="MobiDB-lite"/>
    </source>
</evidence>
<keyword evidence="2" id="KW-0963">Cytoplasm</keyword>
<dbReference type="PANTHER" id="PTHR22932:SF10">
    <property type="entry name" value="CO-CHAPERONE PROTEIN P23"/>
    <property type="match status" value="1"/>
</dbReference>
<dbReference type="GO" id="GO:0051879">
    <property type="term" value="F:Hsp90 protein binding"/>
    <property type="evidence" value="ECO:0007669"/>
    <property type="project" value="UniProtKB-UniRule"/>
</dbReference>
<dbReference type="Gene3D" id="2.60.40.790">
    <property type="match status" value="1"/>
</dbReference>
<reference evidence="5" key="1">
    <citation type="journal article" date="2023" name="Plant J.">
        <title>The genome of the king protea, Protea cynaroides.</title>
        <authorList>
            <person name="Chang J."/>
            <person name="Duong T.A."/>
            <person name="Schoeman C."/>
            <person name="Ma X."/>
            <person name="Roodt D."/>
            <person name="Barker N."/>
            <person name="Li Z."/>
            <person name="Van de Peer Y."/>
            <person name="Mizrachi E."/>
        </authorList>
    </citation>
    <scope>NUCLEOTIDE SEQUENCE</scope>
    <source>
        <tissue evidence="5">Young leaves</tissue>
    </source>
</reference>
<evidence type="ECO:0000256" key="2">
    <source>
        <dbReference type="RuleBase" id="RU369032"/>
    </source>
</evidence>
<dbReference type="GO" id="GO:0005829">
    <property type="term" value="C:cytosol"/>
    <property type="evidence" value="ECO:0007669"/>
    <property type="project" value="TreeGrafter"/>
</dbReference>
<dbReference type="Proteomes" id="UP001141806">
    <property type="component" value="Unassembled WGS sequence"/>
</dbReference>
<dbReference type="OrthoDB" id="1564555at2759"/>
<comment type="caution">
    <text evidence="5">The sequence shown here is derived from an EMBL/GenBank/DDBJ whole genome shotgun (WGS) entry which is preliminary data.</text>
</comment>
<keyword evidence="2" id="KW-0143">Chaperone</keyword>
<dbReference type="GO" id="GO:0005634">
    <property type="term" value="C:nucleus"/>
    <property type="evidence" value="ECO:0007669"/>
    <property type="project" value="UniProtKB-SubCell"/>
</dbReference>
<comment type="subcellular location">
    <subcellularLocation>
        <location evidence="2">Cytoplasm</location>
    </subcellularLocation>
    <subcellularLocation>
        <location evidence="2">Nucleus</location>
    </subcellularLocation>
</comment>
<organism evidence="5 6">
    <name type="scientific">Protea cynaroides</name>
    <dbReference type="NCBI Taxonomy" id="273540"/>
    <lineage>
        <taxon>Eukaryota</taxon>
        <taxon>Viridiplantae</taxon>
        <taxon>Streptophyta</taxon>
        <taxon>Embryophyta</taxon>
        <taxon>Tracheophyta</taxon>
        <taxon>Spermatophyta</taxon>
        <taxon>Magnoliopsida</taxon>
        <taxon>Proteales</taxon>
        <taxon>Proteaceae</taxon>
        <taxon>Protea</taxon>
    </lineage>
</organism>
<dbReference type="SUPFAM" id="SSF49764">
    <property type="entry name" value="HSP20-like chaperones"/>
    <property type="match status" value="1"/>
</dbReference>
<feature type="compositionally biased region" description="Acidic residues" evidence="3">
    <location>
        <begin position="113"/>
        <end position="124"/>
    </location>
</feature>
<dbReference type="AlphaFoldDB" id="A0A9Q0KUZ5"/>
<proteinExistence type="inferred from homology"/>
<evidence type="ECO:0000256" key="1">
    <source>
        <dbReference type="ARBA" id="ARBA00025733"/>
    </source>
</evidence>
<comment type="function">
    <text evidence="2">Acts as a co-chaperone for HSP90.</text>
</comment>
<feature type="domain" description="CS" evidence="4">
    <location>
        <begin position="2"/>
        <end position="89"/>
    </location>
</feature>
<dbReference type="EMBL" id="JAMYWD010000003">
    <property type="protein sequence ID" value="KAJ4976861.1"/>
    <property type="molecule type" value="Genomic_DNA"/>
</dbReference>
<dbReference type="InterPro" id="IPR008978">
    <property type="entry name" value="HSP20-like_chaperone"/>
</dbReference>
<gene>
    <name evidence="5" type="ORF">NE237_001967</name>
</gene>
<dbReference type="GO" id="GO:0051131">
    <property type="term" value="P:chaperone-mediated protein complex assembly"/>
    <property type="evidence" value="ECO:0007669"/>
    <property type="project" value="TreeGrafter"/>
</dbReference>
<comment type="subunit">
    <text evidence="2">Interacts with HSP90 in an ATP-dependent manner.</text>
</comment>
<dbReference type="PROSITE" id="PS51203">
    <property type="entry name" value="CS"/>
    <property type="match status" value="1"/>
</dbReference>
<dbReference type="Pfam" id="PF04969">
    <property type="entry name" value="CS"/>
    <property type="match status" value="1"/>
</dbReference>
<evidence type="ECO:0000259" key="4">
    <source>
        <dbReference type="PROSITE" id="PS51203"/>
    </source>
</evidence>
<sequence>MSRHPTVKWAQRSDKIYLTVELPDAKDVKVKLEPEGRFIFSATKDSMPYEVDIELYDKINVEESKVSIGVRNIVYVIKKAEKKWWGKLVKQEGKPPVFLKVDWDKWVDEDEENEKAGMDFDDDMDFSKLDMGGDDFDMDESNDEEEETEAKEEETKKEGEGEPSTEAAEETKA</sequence>
<dbReference type="InterPro" id="IPR007052">
    <property type="entry name" value="CS_dom"/>
</dbReference>
<evidence type="ECO:0000313" key="5">
    <source>
        <dbReference type="EMBL" id="KAJ4976861.1"/>
    </source>
</evidence>